<keyword evidence="3" id="KW-0804">Transcription</keyword>
<evidence type="ECO:0000256" key="1">
    <source>
        <dbReference type="ARBA" id="ARBA00023015"/>
    </source>
</evidence>
<evidence type="ECO:0000256" key="2">
    <source>
        <dbReference type="ARBA" id="ARBA00023125"/>
    </source>
</evidence>
<keyword evidence="8" id="KW-1185">Reference proteome</keyword>
<reference evidence="7 8" key="1">
    <citation type="submission" date="2022-03" db="EMBL/GenBank/DDBJ databases">
        <title>Sinomonas sp. isolated from a soil.</title>
        <authorList>
            <person name="Han J."/>
            <person name="Kim D.-U."/>
        </authorList>
    </citation>
    <scope>NUCLEOTIDE SEQUENCE [LARGE SCALE GENOMIC DNA]</scope>
    <source>
        <strain evidence="7 8">5-5</strain>
    </source>
</reference>
<dbReference type="SUPFAM" id="SSF46689">
    <property type="entry name" value="Homeodomain-like"/>
    <property type="match status" value="1"/>
</dbReference>
<evidence type="ECO:0000313" key="8">
    <source>
        <dbReference type="Proteomes" id="UP001202922"/>
    </source>
</evidence>
<dbReference type="Gene3D" id="1.10.357.10">
    <property type="entry name" value="Tetracycline Repressor, domain 2"/>
    <property type="match status" value="1"/>
</dbReference>
<dbReference type="Pfam" id="PF00440">
    <property type="entry name" value="TetR_N"/>
    <property type="match status" value="1"/>
</dbReference>
<dbReference type="PRINTS" id="PR00455">
    <property type="entry name" value="HTHTETR"/>
</dbReference>
<protein>
    <submittedName>
        <fullName evidence="7">TetR/AcrR family transcriptional regulator</fullName>
    </submittedName>
</protein>
<feature type="domain" description="HTH tetR-type" evidence="6">
    <location>
        <begin position="15"/>
        <end position="75"/>
    </location>
</feature>
<dbReference type="InterPro" id="IPR001647">
    <property type="entry name" value="HTH_TetR"/>
</dbReference>
<feature type="region of interest" description="Disordered" evidence="5">
    <location>
        <begin position="195"/>
        <end position="240"/>
    </location>
</feature>
<dbReference type="EMBL" id="JAKZBV010000001">
    <property type="protein sequence ID" value="MCH6468532.1"/>
    <property type="molecule type" value="Genomic_DNA"/>
</dbReference>
<evidence type="ECO:0000256" key="5">
    <source>
        <dbReference type="SAM" id="MobiDB-lite"/>
    </source>
</evidence>
<evidence type="ECO:0000256" key="3">
    <source>
        <dbReference type="ARBA" id="ARBA00023163"/>
    </source>
</evidence>
<keyword evidence="2 4" id="KW-0238">DNA-binding</keyword>
<dbReference type="PANTHER" id="PTHR30055:SF234">
    <property type="entry name" value="HTH-TYPE TRANSCRIPTIONAL REGULATOR BETI"/>
    <property type="match status" value="1"/>
</dbReference>
<feature type="compositionally biased region" description="Basic and acidic residues" evidence="5">
    <location>
        <begin position="206"/>
        <end position="217"/>
    </location>
</feature>
<name>A0ABS9TVT4_9MICC</name>
<evidence type="ECO:0000256" key="4">
    <source>
        <dbReference type="PROSITE-ProRule" id="PRU00335"/>
    </source>
</evidence>
<dbReference type="RefSeq" id="WP_241050326.1">
    <property type="nucleotide sequence ID" value="NZ_JAKZBV010000001.1"/>
</dbReference>
<sequence length="240" mass="26490">MDARVEARAIVGLRHGARDKILDTSYELFARRGIRDVGVDEIISRSGVAKATFYRHFPSKDALVLAYLDRWFVARSAAIEAATEGIESRDEAVLAVFGVLRDWFEHGTAEASAFLHVMIEMGPDHPLGRASMDYLTRTRQQLAELAEAADLSDPEGFAWSCHILIKGAMVADSEGDAEAAARALTMARLLVEEHHQKKPSASAPRHFTDWKDPEGLNRDVATSVPQRAATPQRARRAGTR</sequence>
<comment type="caution">
    <text evidence="7">The sequence shown here is derived from an EMBL/GenBank/DDBJ whole genome shotgun (WGS) entry which is preliminary data.</text>
</comment>
<feature type="DNA-binding region" description="H-T-H motif" evidence="4">
    <location>
        <begin position="38"/>
        <end position="57"/>
    </location>
</feature>
<proteinExistence type="predicted"/>
<evidence type="ECO:0000313" key="7">
    <source>
        <dbReference type="EMBL" id="MCH6468532.1"/>
    </source>
</evidence>
<dbReference type="PROSITE" id="PS50977">
    <property type="entry name" value="HTH_TETR_2"/>
    <property type="match status" value="1"/>
</dbReference>
<dbReference type="Proteomes" id="UP001202922">
    <property type="component" value="Unassembled WGS sequence"/>
</dbReference>
<gene>
    <name evidence="7" type="ORF">L0M17_00790</name>
</gene>
<organism evidence="7 8">
    <name type="scientific">Sinomonas terrae</name>
    <dbReference type="NCBI Taxonomy" id="2908838"/>
    <lineage>
        <taxon>Bacteria</taxon>
        <taxon>Bacillati</taxon>
        <taxon>Actinomycetota</taxon>
        <taxon>Actinomycetes</taxon>
        <taxon>Micrococcales</taxon>
        <taxon>Micrococcaceae</taxon>
        <taxon>Sinomonas</taxon>
    </lineage>
</organism>
<accession>A0ABS9TVT4</accession>
<dbReference type="InterPro" id="IPR050109">
    <property type="entry name" value="HTH-type_TetR-like_transc_reg"/>
</dbReference>
<evidence type="ECO:0000259" key="6">
    <source>
        <dbReference type="PROSITE" id="PS50977"/>
    </source>
</evidence>
<keyword evidence="1" id="KW-0805">Transcription regulation</keyword>
<dbReference type="PANTHER" id="PTHR30055">
    <property type="entry name" value="HTH-TYPE TRANSCRIPTIONAL REGULATOR RUTR"/>
    <property type="match status" value="1"/>
</dbReference>
<dbReference type="InterPro" id="IPR009057">
    <property type="entry name" value="Homeodomain-like_sf"/>
</dbReference>